<protein>
    <submittedName>
        <fullName evidence="4">Uncharacterized protein</fullName>
    </submittedName>
</protein>
<dbReference type="Proteomes" id="UP001159427">
    <property type="component" value="Unassembled WGS sequence"/>
</dbReference>
<sequence length="293" mass="32663">MSRVVIILTLCAMAAALPIIRIKNANGQKKSYCCYGVVQPFDLTAKAKQGLRALHQVGFDLNKLRKVVEIYQKAVEGKLKNVEKEAEDLTYRVQAALKATMKILSDATKKASKTLSEVTEASNDLGQLGKDIQETKTHDMITKIRELIAEKPESSKKSIDKKKLKKSDAGPKDSKSKDKKADHHHKTLKIKKLSAETTEKDHTNRSKTGHKSLSAKNRIPLAPFVGEKEAAERLLANAEMLENEKVKRTRDAIEEKTQENERAVKKAREFLQQVGTGLLQIQNGIKEAGIKDN</sequence>
<keyword evidence="3" id="KW-0732">Signal</keyword>
<keyword evidence="1" id="KW-0175">Coiled coil</keyword>
<feature type="signal peptide" evidence="3">
    <location>
        <begin position="1"/>
        <end position="16"/>
    </location>
</feature>
<feature type="chain" id="PRO_5046689142" evidence="3">
    <location>
        <begin position="17"/>
        <end position="293"/>
    </location>
</feature>
<comment type="caution">
    <text evidence="4">The sequence shown here is derived from an EMBL/GenBank/DDBJ whole genome shotgun (WGS) entry which is preliminary data.</text>
</comment>
<keyword evidence="5" id="KW-1185">Reference proteome</keyword>
<evidence type="ECO:0000256" key="3">
    <source>
        <dbReference type="SAM" id="SignalP"/>
    </source>
</evidence>
<organism evidence="4 5">
    <name type="scientific">Porites evermanni</name>
    <dbReference type="NCBI Taxonomy" id="104178"/>
    <lineage>
        <taxon>Eukaryota</taxon>
        <taxon>Metazoa</taxon>
        <taxon>Cnidaria</taxon>
        <taxon>Anthozoa</taxon>
        <taxon>Hexacorallia</taxon>
        <taxon>Scleractinia</taxon>
        <taxon>Fungiina</taxon>
        <taxon>Poritidae</taxon>
        <taxon>Porites</taxon>
    </lineage>
</organism>
<evidence type="ECO:0000256" key="2">
    <source>
        <dbReference type="SAM" id="MobiDB-lite"/>
    </source>
</evidence>
<proteinExistence type="predicted"/>
<feature type="coiled-coil region" evidence="1">
    <location>
        <begin position="72"/>
        <end position="99"/>
    </location>
</feature>
<feature type="compositionally biased region" description="Basic and acidic residues" evidence="2">
    <location>
        <begin position="193"/>
        <end position="204"/>
    </location>
</feature>
<name>A0ABN8MDV8_9CNID</name>
<evidence type="ECO:0000313" key="5">
    <source>
        <dbReference type="Proteomes" id="UP001159427"/>
    </source>
</evidence>
<feature type="compositionally biased region" description="Basic residues" evidence="2">
    <location>
        <begin position="182"/>
        <end position="192"/>
    </location>
</feature>
<reference evidence="4 5" key="1">
    <citation type="submission" date="2022-05" db="EMBL/GenBank/DDBJ databases">
        <authorList>
            <consortium name="Genoscope - CEA"/>
            <person name="William W."/>
        </authorList>
    </citation>
    <scope>NUCLEOTIDE SEQUENCE [LARGE SCALE GENOMIC DNA]</scope>
</reference>
<evidence type="ECO:0000313" key="4">
    <source>
        <dbReference type="EMBL" id="CAH3027882.1"/>
    </source>
</evidence>
<feature type="compositionally biased region" description="Basic and acidic residues" evidence="2">
    <location>
        <begin position="166"/>
        <end position="181"/>
    </location>
</feature>
<feature type="coiled-coil region" evidence="1">
    <location>
        <begin position="224"/>
        <end position="273"/>
    </location>
</feature>
<gene>
    <name evidence="4" type="ORF">PEVE_00032612</name>
</gene>
<evidence type="ECO:0000256" key="1">
    <source>
        <dbReference type="SAM" id="Coils"/>
    </source>
</evidence>
<accession>A0ABN8MDV8</accession>
<dbReference type="EMBL" id="CALNXI010000477">
    <property type="protein sequence ID" value="CAH3027882.1"/>
    <property type="molecule type" value="Genomic_DNA"/>
</dbReference>
<feature type="region of interest" description="Disordered" evidence="2">
    <location>
        <begin position="152"/>
        <end position="215"/>
    </location>
</feature>